<reference evidence="1" key="2">
    <citation type="journal article" date="2015" name="Data Brief">
        <title>Shoot transcriptome of the giant reed, Arundo donax.</title>
        <authorList>
            <person name="Barrero R.A."/>
            <person name="Guerrero F.D."/>
            <person name="Moolhuijzen P."/>
            <person name="Goolsby J.A."/>
            <person name="Tidwell J."/>
            <person name="Bellgard S.E."/>
            <person name="Bellgard M.I."/>
        </authorList>
    </citation>
    <scope>NUCLEOTIDE SEQUENCE</scope>
    <source>
        <tissue evidence="1">Shoot tissue taken approximately 20 cm above the soil surface</tissue>
    </source>
</reference>
<organism evidence="1">
    <name type="scientific">Arundo donax</name>
    <name type="common">Giant reed</name>
    <name type="synonym">Donax arundinaceus</name>
    <dbReference type="NCBI Taxonomy" id="35708"/>
    <lineage>
        <taxon>Eukaryota</taxon>
        <taxon>Viridiplantae</taxon>
        <taxon>Streptophyta</taxon>
        <taxon>Embryophyta</taxon>
        <taxon>Tracheophyta</taxon>
        <taxon>Spermatophyta</taxon>
        <taxon>Magnoliopsida</taxon>
        <taxon>Liliopsida</taxon>
        <taxon>Poales</taxon>
        <taxon>Poaceae</taxon>
        <taxon>PACMAD clade</taxon>
        <taxon>Arundinoideae</taxon>
        <taxon>Arundineae</taxon>
        <taxon>Arundo</taxon>
    </lineage>
</organism>
<name>A0A0A9QLG7_ARUDO</name>
<sequence length="80" mass="8791">MQGPSASMAPPHSRRHLRATATATVIFLVWFTYDFLAPLPLLSFPKAAWRQAASQSCGDEIELLQQRLCPVGRGPVWAVA</sequence>
<accession>A0A0A9QLG7</accession>
<protein>
    <submittedName>
        <fullName evidence="1">Uncharacterized protein</fullName>
    </submittedName>
</protein>
<dbReference type="EMBL" id="GBRH01223542">
    <property type="protein sequence ID" value="JAD74353.1"/>
    <property type="molecule type" value="Transcribed_RNA"/>
</dbReference>
<evidence type="ECO:0000313" key="1">
    <source>
        <dbReference type="EMBL" id="JAD74353.1"/>
    </source>
</evidence>
<reference evidence="1" key="1">
    <citation type="submission" date="2014-09" db="EMBL/GenBank/DDBJ databases">
        <authorList>
            <person name="Magalhaes I.L.F."/>
            <person name="Oliveira U."/>
            <person name="Santos F.R."/>
            <person name="Vidigal T.H.D.A."/>
            <person name="Brescovit A.D."/>
            <person name="Santos A.J."/>
        </authorList>
    </citation>
    <scope>NUCLEOTIDE SEQUENCE</scope>
    <source>
        <tissue evidence="1">Shoot tissue taken approximately 20 cm above the soil surface</tissue>
    </source>
</reference>
<proteinExistence type="predicted"/>
<dbReference type="AlphaFoldDB" id="A0A0A9QLG7"/>